<accession>A0A9Q2ZSN1</accession>
<dbReference type="RefSeq" id="WP_017888219.1">
    <property type="nucleotide sequence ID" value="NZ_JAHEWX010000033.1"/>
</dbReference>
<feature type="domain" description="HTH lacI-type" evidence="4">
    <location>
        <begin position="8"/>
        <end position="62"/>
    </location>
</feature>
<dbReference type="Proteomes" id="UP000709437">
    <property type="component" value="Unassembled WGS sequence"/>
</dbReference>
<dbReference type="SMART" id="SM00354">
    <property type="entry name" value="HTH_LACI"/>
    <property type="match status" value="1"/>
</dbReference>
<evidence type="ECO:0000313" key="6">
    <source>
        <dbReference type="Proteomes" id="UP000709437"/>
    </source>
</evidence>
<dbReference type="AlphaFoldDB" id="A0A9Q2ZSN1"/>
<dbReference type="SUPFAM" id="SSF53822">
    <property type="entry name" value="Periplasmic binding protein-like I"/>
    <property type="match status" value="1"/>
</dbReference>
<evidence type="ECO:0000256" key="3">
    <source>
        <dbReference type="ARBA" id="ARBA00023163"/>
    </source>
</evidence>
<dbReference type="CDD" id="cd01392">
    <property type="entry name" value="HTH_LacI"/>
    <property type="match status" value="1"/>
</dbReference>
<evidence type="ECO:0000256" key="1">
    <source>
        <dbReference type="ARBA" id="ARBA00023015"/>
    </source>
</evidence>
<comment type="caution">
    <text evidence="5">The sequence shown here is derived from an EMBL/GenBank/DDBJ whole genome shotgun (WGS) entry which is preliminary data.</text>
</comment>
<reference evidence="5" key="1">
    <citation type="submission" date="2021-05" db="EMBL/GenBank/DDBJ databases">
        <title>Whole genome sequence of Curtobacterium flaccumfaciens pv. flaccumfaciens strain CFBP 3417.</title>
        <authorList>
            <person name="Osdaghi E."/>
            <person name="Taghouti G."/>
            <person name="Portier P."/>
            <person name="Fazliarab A."/>
            <person name="Taghavi S.M."/>
            <person name="Briand M."/>
            <person name="Le-Saux M."/>
            <person name="Jacques M.-A."/>
        </authorList>
    </citation>
    <scope>NUCLEOTIDE SEQUENCE</scope>
    <source>
        <strain evidence="5">CFBP 3417</strain>
    </source>
</reference>
<dbReference type="InterPro" id="IPR046335">
    <property type="entry name" value="LacI/GalR-like_sensor"/>
</dbReference>
<dbReference type="InterPro" id="IPR010982">
    <property type="entry name" value="Lambda_DNA-bd_dom_sf"/>
</dbReference>
<dbReference type="PANTHER" id="PTHR30146:SF153">
    <property type="entry name" value="LACTOSE OPERON REPRESSOR"/>
    <property type="match status" value="1"/>
</dbReference>
<keyword evidence="3" id="KW-0804">Transcription</keyword>
<dbReference type="GeneID" id="99623879"/>
<keyword evidence="2" id="KW-0238">DNA-binding</keyword>
<evidence type="ECO:0000259" key="4">
    <source>
        <dbReference type="PROSITE" id="PS50932"/>
    </source>
</evidence>
<dbReference type="PROSITE" id="PS50932">
    <property type="entry name" value="HTH_LACI_2"/>
    <property type="match status" value="1"/>
</dbReference>
<dbReference type="GO" id="GO:0000976">
    <property type="term" value="F:transcription cis-regulatory region binding"/>
    <property type="evidence" value="ECO:0007669"/>
    <property type="project" value="TreeGrafter"/>
</dbReference>
<dbReference type="SUPFAM" id="SSF47413">
    <property type="entry name" value="lambda repressor-like DNA-binding domains"/>
    <property type="match status" value="1"/>
</dbReference>
<gene>
    <name evidence="5" type="ORF">KK103_17050</name>
</gene>
<keyword evidence="1" id="KW-0805">Transcription regulation</keyword>
<protein>
    <submittedName>
        <fullName evidence="5">LacI family transcriptional regulator</fullName>
    </submittedName>
</protein>
<organism evidence="5 6">
    <name type="scientific">Curtobacterium flaccumfaciens pv. flaccumfaciens</name>
    <dbReference type="NCBI Taxonomy" id="138532"/>
    <lineage>
        <taxon>Bacteria</taxon>
        <taxon>Bacillati</taxon>
        <taxon>Actinomycetota</taxon>
        <taxon>Actinomycetes</taxon>
        <taxon>Micrococcales</taxon>
        <taxon>Microbacteriaceae</taxon>
        <taxon>Curtobacterium</taxon>
    </lineage>
</organism>
<dbReference type="EMBL" id="JAHEWX010000033">
    <property type="protein sequence ID" value="MBT1543474.1"/>
    <property type="molecule type" value="Genomic_DNA"/>
</dbReference>
<proteinExistence type="predicted"/>
<evidence type="ECO:0000313" key="5">
    <source>
        <dbReference type="EMBL" id="MBT1543474.1"/>
    </source>
</evidence>
<dbReference type="Gene3D" id="3.40.50.2300">
    <property type="match status" value="2"/>
</dbReference>
<dbReference type="Gene3D" id="1.10.260.40">
    <property type="entry name" value="lambda repressor-like DNA-binding domains"/>
    <property type="match status" value="1"/>
</dbReference>
<dbReference type="InterPro" id="IPR028082">
    <property type="entry name" value="Peripla_BP_I"/>
</dbReference>
<dbReference type="Pfam" id="PF13377">
    <property type="entry name" value="Peripla_BP_3"/>
    <property type="match status" value="1"/>
</dbReference>
<dbReference type="Pfam" id="PF00356">
    <property type="entry name" value="LacI"/>
    <property type="match status" value="1"/>
</dbReference>
<sequence length="340" mass="35959">MSRPHHAPTIRDVAEHAGVSKSLVSLALRGDPGVSDARRAAVERAVAELGYRPNRAARSLGEQRTGTVGVLLNDLRNPWFVDLLAGLTATLDTVGLAPILVDSATTRRVGGSPVDMLLRQQVDGIVVVGTTEDDAALRRAAQEIPVVLAGTYEPDDLHTDVVVNDDHAGASIATEHLLALGHTRIGHLVGPGRVGELREQGFRTTMTRHGADAVVVPAGMSEESGYAAARRVLATADRPTALVAYNDLVAIGALSAADDLGLAVPDDVSLVGYDDTYLGSIRHISLTTVDNGTFAIGAQAARWLGERVHGRTPEPRVHRVPVSLVVRRTTSSPRPTADDR</sequence>
<dbReference type="PANTHER" id="PTHR30146">
    <property type="entry name" value="LACI-RELATED TRANSCRIPTIONAL REPRESSOR"/>
    <property type="match status" value="1"/>
</dbReference>
<evidence type="ECO:0000256" key="2">
    <source>
        <dbReference type="ARBA" id="ARBA00023125"/>
    </source>
</evidence>
<name>A0A9Q2ZSN1_9MICO</name>
<dbReference type="InterPro" id="IPR000843">
    <property type="entry name" value="HTH_LacI"/>
</dbReference>
<dbReference type="GO" id="GO:0003700">
    <property type="term" value="F:DNA-binding transcription factor activity"/>
    <property type="evidence" value="ECO:0007669"/>
    <property type="project" value="TreeGrafter"/>
</dbReference>
<dbReference type="CDD" id="cd06267">
    <property type="entry name" value="PBP1_LacI_sugar_binding-like"/>
    <property type="match status" value="1"/>
</dbReference>